<accession>A0A1Q9EZ48</accession>
<evidence type="ECO:0000313" key="2">
    <source>
        <dbReference type="Proteomes" id="UP000186817"/>
    </source>
</evidence>
<dbReference type="Proteomes" id="UP000186817">
    <property type="component" value="Unassembled WGS sequence"/>
</dbReference>
<sequence>MVRTCWCFVGSFLRGLGAGLLCGNTLVLDSLRHAKVSFMEIADVWLDLFGQTCRGPAVDTLDVHTNVCLEGRCGKFLLPMRSCTFWCSRRRTSAGALAAAVGGAAAAVVVLQVNECRGAGCCCGWRCGCSGEGLSSFLKRF</sequence>
<organism evidence="1 2">
    <name type="scientific">Symbiodinium microadriaticum</name>
    <name type="common">Dinoflagellate</name>
    <name type="synonym">Zooxanthella microadriatica</name>
    <dbReference type="NCBI Taxonomy" id="2951"/>
    <lineage>
        <taxon>Eukaryota</taxon>
        <taxon>Sar</taxon>
        <taxon>Alveolata</taxon>
        <taxon>Dinophyceae</taxon>
        <taxon>Suessiales</taxon>
        <taxon>Symbiodiniaceae</taxon>
        <taxon>Symbiodinium</taxon>
    </lineage>
</organism>
<evidence type="ECO:0000313" key="1">
    <source>
        <dbReference type="EMBL" id="OLQ12728.1"/>
    </source>
</evidence>
<dbReference type="EMBL" id="LSRX01000038">
    <property type="protein sequence ID" value="OLQ12728.1"/>
    <property type="molecule type" value="Genomic_DNA"/>
</dbReference>
<gene>
    <name evidence="1" type="ORF">AK812_SmicGene3222</name>
</gene>
<dbReference type="AlphaFoldDB" id="A0A1Q9EZ48"/>
<proteinExistence type="predicted"/>
<reference evidence="1 2" key="1">
    <citation type="submission" date="2016-02" db="EMBL/GenBank/DDBJ databases">
        <title>Genome analysis of coral dinoflagellate symbionts highlights evolutionary adaptations to a symbiotic lifestyle.</title>
        <authorList>
            <person name="Aranda M."/>
            <person name="Li Y."/>
            <person name="Liew Y.J."/>
            <person name="Baumgarten S."/>
            <person name="Simakov O."/>
            <person name="Wilson M."/>
            <person name="Piel J."/>
            <person name="Ashoor H."/>
            <person name="Bougouffa S."/>
            <person name="Bajic V.B."/>
            <person name="Ryu T."/>
            <person name="Ravasi T."/>
            <person name="Bayer T."/>
            <person name="Micklem G."/>
            <person name="Kim H."/>
            <person name="Bhak J."/>
            <person name="Lajeunesse T.C."/>
            <person name="Voolstra C.R."/>
        </authorList>
    </citation>
    <scope>NUCLEOTIDE SEQUENCE [LARGE SCALE GENOMIC DNA]</scope>
    <source>
        <strain evidence="1 2">CCMP2467</strain>
    </source>
</reference>
<name>A0A1Q9EZ48_SYMMI</name>
<keyword evidence="2" id="KW-1185">Reference proteome</keyword>
<comment type="caution">
    <text evidence="1">The sequence shown here is derived from an EMBL/GenBank/DDBJ whole genome shotgun (WGS) entry which is preliminary data.</text>
</comment>
<protein>
    <submittedName>
        <fullName evidence="1">Uncharacterized protein</fullName>
    </submittedName>
</protein>